<dbReference type="Pfam" id="PF00300">
    <property type="entry name" value="His_Phos_1"/>
    <property type="match status" value="1"/>
</dbReference>
<proteinExistence type="predicted"/>
<protein>
    <submittedName>
        <fullName evidence="1">Histidine phosphatase family protein</fullName>
    </submittedName>
</protein>
<dbReference type="InterPro" id="IPR029033">
    <property type="entry name" value="His_PPase_superfam"/>
</dbReference>
<dbReference type="Proteomes" id="UP001597059">
    <property type="component" value="Unassembled WGS sequence"/>
</dbReference>
<dbReference type="SUPFAM" id="SSF53254">
    <property type="entry name" value="Phosphoglycerate mutase-like"/>
    <property type="match status" value="1"/>
</dbReference>
<accession>A0ABW4B369</accession>
<dbReference type="EMBL" id="JBHTMN010000018">
    <property type="protein sequence ID" value="MFD1384695.1"/>
    <property type="molecule type" value="Genomic_DNA"/>
</dbReference>
<organism evidence="1 2">
    <name type="scientific">Rhodanobacter aciditrophus</name>
    <dbReference type="NCBI Taxonomy" id="1623218"/>
    <lineage>
        <taxon>Bacteria</taxon>
        <taxon>Pseudomonadati</taxon>
        <taxon>Pseudomonadota</taxon>
        <taxon>Gammaproteobacteria</taxon>
        <taxon>Lysobacterales</taxon>
        <taxon>Rhodanobacteraceae</taxon>
        <taxon>Rhodanobacter</taxon>
    </lineage>
</organism>
<keyword evidence="2" id="KW-1185">Reference proteome</keyword>
<evidence type="ECO:0000313" key="1">
    <source>
        <dbReference type="EMBL" id="MFD1384695.1"/>
    </source>
</evidence>
<reference evidence="2" key="1">
    <citation type="journal article" date="2019" name="Int. J. Syst. Evol. Microbiol.">
        <title>The Global Catalogue of Microorganisms (GCM) 10K type strain sequencing project: providing services to taxonomists for standard genome sequencing and annotation.</title>
        <authorList>
            <consortium name="The Broad Institute Genomics Platform"/>
            <consortium name="The Broad Institute Genome Sequencing Center for Infectious Disease"/>
            <person name="Wu L."/>
            <person name="Ma J."/>
        </authorList>
    </citation>
    <scope>NUCLEOTIDE SEQUENCE [LARGE SCALE GENOMIC DNA]</scope>
    <source>
        <strain evidence="2">JCM 30774</strain>
    </source>
</reference>
<name>A0ABW4B369_9GAMM</name>
<dbReference type="RefSeq" id="WP_377369167.1">
    <property type="nucleotide sequence ID" value="NZ_JBHTMN010000018.1"/>
</dbReference>
<sequence length="193" mass="21549">MKLLLIRHPKPDVTKGLCYGQSDVPLLAGWQNDVQAIKTWLDHYHGDVAWQSYHSPLSRAALLAQAVMSDSQEVAALAELDFGSWENICWSDISRAEIEQWSNDLENATPYGGESLAMLSQRVLDWLTPTLKANQDTILFTHAGVIKVLVAHFCQMPLAQCYRTSPTYSSITELEVGEGYAMLHRLGAGDWTE</sequence>
<dbReference type="InterPro" id="IPR013078">
    <property type="entry name" value="His_Pase_superF_clade-1"/>
</dbReference>
<dbReference type="SMART" id="SM00855">
    <property type="entry name" value="PGAM"/>
    <property type="match status" value="1"/>
</dbReference>
<evidence type="ECO:0000313" key="2">
    <source>
        <dbReference type="Proteomes" id="UP001597059"/>
    </source>
</evidence>
<dbReference type="Gene3D" id="3.40.50.1240">
    <property type="entry name" value="Phosphoglycerate mutase-like"/>
    <property type="match status" value="1"/>
</dbReference>
<gene>
    <name evidence="1" type="ORF">ACFQ45_15110</name>
</gene>
<comment type="caution">
    <text evidence="1">The sequence shown here is derived from an EMBL/GenBank/DDBJ whole genome shotgun (WGS) entry which is preliminary data.</text>
</comment>